<comment type="function">
    <text evidence="1">Involved in the biogenesis of the 60S ribosomal subunit.</text>
</comment>
<evidence type="ECO:0000256" key="3">
    <source>
        <dbReference type="ARBA" id="ARBA00008479"/>
    </source>
</evidence>
<evidence type="ECO:0000256" key="7">
    <source>
        <dbReference type="ARBA" id="ARBA00023274"/>
    </source>
</evidence>
<dbReference type="InterPro" id="IPR019002">
    <property type="entry name" value="Ribosome_biogenesis_Nop16"/>
</dbReference>
<evidence type="ECO:0000256" key="1">
    <source>
        <dbReference type="ARBA" id="ARBA00002889"/>
    </source>
</evidence>
<proteinExistence type="inferred from homology"/>
<comment type="subunit">
    <text evidence="4">Component of the pre-66S ribosomal particle.</text>
</comment>
<feature type="region of interest" description="Disordered" evidence="8">
    <location>
        <begin position="121"/>
        <end position="157"/>
    </location>
</feature>
<dbReference type="PANTHER" id="PTHR13243:SF1">
    <property type="entry name" value="NUCLEOLAR PROTEIN 16"/>
    <property type="match status" value="1"/>
</dbReference>
<name>A0A9P4UPL3_9PEZI</name>
<sequence length="229" mass="25973">MGRELQKRKNRSSTSKATLKPKSKKHLLRNAIIAANWDDSQTLSQNYRRLGLAAKLNKSTGGVERTTADVLRQDNAEAHVDTRAKGDSLRIQSIKAREEKLDIHEVEIERDPQTGAIIRVLGGDEEQKKPNPLNDPLNDLDSDSESETAERTLPTTDVVRQLEQQASLPEKKHRRKQSEAEIAFIEQLVRKYGDDVPKMARDIKINYMQRSEADLRQRIKKWASNGGSV</sequence>
<reference evidence="9" key="1">
    <citation type="journal article" date="2020" name="Stud. Mycol.">
        <title>101 Dothideomycetes genomes: a test case for predicting lifestyles and emergence of pathogens.</title>
        <authorList>
            <person name="Haridas S."/>
            <person name="Albert R."/>
            <person name="Binder M."/>
            <person name="Bloem J."/>
            <person name="Labutti K."/>
            <person name="Salamov A."/>
            <person name="Andreopoulos B."/>
            <person name="Baker S."/>
            <person name="Barry K."/>
            <person name="Bills G."/>
            <person name="Bluhm B."/>
            <person name="Cannon C."/>
            <person name="Castanera R."/>
            <person name="Culley D."/>
            <person name="Daum C."/>
            <person name="Ezra D."/>
            <person name="Gonzalez J."/>
            <person name="Henrissat B."/>
            <person name="Kuo A."/>
            <person name="Liang C."/>
            <person name="Lipzen A."/>
            <person name="Lutzoni F."/>
            <person name="Magnuson J."/>
            <person name="Mondo S."/>
            <person name="Nolan M."/>
            <person name="Ohm R."/>
            <person name="Pangilinan J."/>
            <person name="Park H.-J."/>
            <person name="Ramirez L."/>
            <person name="Alfaro M."/>
            <person name="Sun H."/>
            <person name="Tritt A."/>
            <person name="Yoshinaga Y."/>
            <person name="Zwiers L.-H."/>
            <person name="Turgeon B."/>
            <person name="Goodwin S."/>
            <person name="Spatafora J."/>
            <person name="Crous P."/>
            <person name="Grigoriev I."/>
        </authorList>
    </citation>
    <scope>NUCLEOTIDE SEQUENCE</scope>
    <source>
        <strain evidence="9">CBS 116435</strain>
    </source>
</reference>
<evidence type="ECO:0000256" key="8">
    <source>
        <dbReference type="SAM" id="MobiDB-lite"/>
    </source>
</evidence>
<gene>
    <name evidence="9" type="ORF">K431DRAFT_223225</name>
</gene>
<evidence type="ECO:0000256" key="5">
    <source>
        <dbReference type="ARBA" id="ARBA00015522"/>
    </source>
</evidence>
<dbReference type="GO" id="GO:1990904">
    <property type="term" value="C:ribonucleoprotein complex"/>
    <property type="evidence" value="ECO:0007669"/>
    <property type="project" value="UniProtKB-KW"/>
</dbReference>
<dbReference type="PANTHER" id="PTHR13243">
    <property type="entry name" value="HSPC111 PROTEIN-RELATED"/>
    <property type="match status" value="1"/>
</dbReference>
<dbReference type="GO" id="GO:0042273">
    <property type="term" value="P:ribosomal large subunit biogenesis"/>
    <property type="evidence" value="ECO:0007669"/>
    <property type="project" value="TreeGrafter"/>
</dbReference>
<evidence type="ECO:0000256" key="6">
    <source>
        <dbReference type="ARBA" id="ARBA00023242"/>
    </source>
</evidence>
<evidence type="ECO:0000313" key="9">
    <source>
        <dbReference type="EMBL" id="KAF2721919.1"/>
    </source>
</evidence>
<organism evidence="9 10">
    <name type="scientific">Polychaeton citri CBS 116435</name>
    <dbReference type="NCBI Taxonomy" id="1314669"/>
    <lineage>
        <taxon>Eukaryota</taxon>
        <taxon>Fungi</taxon>
        <taxon>Dikarya</taxon>
        <taxon>Ascomycota</taxon>
        <taxon>Pezizomycotina</taxon>
        <taxon>Dothideomycetes</taxon>
        <taxon>Dothideomycetidae</taxon>
        <taxon>Capnodiales</taxon>
        <taxon>Capnodiaceae</taxon>
        <taxon>Polychaeton</taxon>
    </lineage>
</organism>
<dbReference type="GO" id="GO:0005730">
    <property type="term" value="C:nucleolus"/>
    <property type="evidence" value="ECO:0007669"/>
    <property type="project" value="UniProtKB-SubCell"/>
</dbReference>
<evidence type="ECO:0000256" key="4">
    <source>
        <dbReference type="ARBA" id="ARBA00011187"/>
    </source>
</evidence>
<keyword evidence="6" id="KW-0539">Nucleus</keyword>
<keyword evidence="10" id="KW-1185">Reference proteome</keyword>
<dbReference type="AlphaFoldDB" id="A0A9P4UPL3"/>
<dbReference type="Proteomes" id="UP000799441">
    <property type="component" value="Unassembled WGS sequence"/>
</dbReference>
<keyword evidence="7" id="KW-0687">Ribonucleoprotein</keyword>
<feature type="region of interest" description="Disordered" evidence="8">
    <location>
        <begin position="1"/>
        <end position="24"/>
    </location>
</feature>
<comment type="similarity">
    <text evidence="3">Belongs to the NOP16 family.</text>
</comment>
<comment type="subcellular location">
    <subcellularLocation>
        <location evidence="2">Nucleus</location>
        <location evidence="2">Nucleolus</location>
    </subcellularLocation>
</comment>
<protein>
    <recommendedName>
        <fullName evidence="5">Nucleolar protein 16</fullName>
    </recommendedName>
</protein>
<evidence type="ECO:0000313" key="10">
    <source>
        <dbReference type="Proteomes" id="UP000799441"/>
    </source>
</evidence>
<dbReference type="OrthoDB" id="285729at2759"/>
<dbReference type="EMBL" id="MU003786">
    <property type="protein sequence ID" value="KAF2721919.1"/>
    <property type="molecule type" value="Genomic_DNA"/>
</dbReference>
<dbReference type="Pfam" id="PF09420">
    <property type="entry name" value="Nop16"/>
    <property type="match status" value="1"/>
</dbReference>
<evidence type="ECO:0000256" key="2">
    <source>
        <dbReference type="ARBA" id="ARBA00004604"/>
    </source>
</evidence>
<comment type="caution">
    <text evidence="9">The sequence shown here is derived from an EMBL/GenBank/DDBJ whole genome shotgun (WGS) entry which is preliminary data.</text>
</comment>
<accession>A0A9P4UPL3</accession>
<feature type="compositionally biased region" description="Acidic residues" evidence="8">
    <location>
        <begin position="138"/>
        <end position="147"/>
    </location>
</feature>